<name>A0ABV2ZXQ0_9ACTN</name>
<comment type="caution">
    <text evidence="2">The sequence shown here is derived from an EMBL/GenBank/DDBJ whole genome shotgun (WGS) entry which is preliminary data.</text>
</comment>
<protein>
    <submittedName>
        <fullName evidence="2">Uncharacterized protein</fullName>
    </submittedName>
</protein>
<dbReference type="EMBL" id="JBEZVE010000038">
    <property type="protein sequence ID" value="MEU3787220.1"/>
    <property type="molecule type" value="Genomic_DNA"/>
</dbReference>
<gene>
    <name evidence="2" type="ORF">AB0E89_42985</name>
</gene>
<dbReference type="Proteomes" id="UP001550739">
    <property type="component" value="Unassembled WGS sequence"/>
</dbReference>
<dbReference type="RefSeq" id="WP_334577929.1">
    <property type="nucleotide sequence ID" value="NZ_JBEZVE010000038.1"/>
</dbReference>
<keyword evidence="3" id="KW-1185">Reference proteome</keyword>
<evidence type="ECO:0000256" key="1">
    <source>
        <dbReference type="SAM" id="MobiDB-lite"/>
    </source>
</evidence>
<feature type="region of interest" description="Disordered" evidence="1">
    <location>
        <begin position="155"/>
        <end position="174"/>
    </location>
</feature>
<reference evidence="2 3" key="1">
    <citation type="submission" date="2024-06" db="EMBL/GenBank/DDBJ databases">
        <title>The Natural Products Discovery Center: Release of the First 8490 Sequenced Strains for Exploring Actinobacteria Biosynthetic Diversity.</title>
        <authorList>
            <person name="Kalkreuter E."/>
            <person name="Kautsar S.A."/>
            <person name="Yang D."/>
            <person name="Bader C.D."/>
            <person name="Teijaro C.N."/>
            <person name="Fluegel L."/>
            <person name="Davis C.M."/>
            <person name="Simpson J.R."/>
            <person name="Lauterbach L."/>
            <person name="Steele A.D."/>
            <person name="Gui C."/>
            <person name="Meng S."/>
            <person name="Li G."/>
            <person name="Viehrig K."/>
            <person name="Ye F."/>
            <person name="Su P."/>
            <person name="Kiefer A.F."/>
            <person name="Nichols A."/>
            <person name="Cepeda A.J."/>
            <person name="Yan W."/>
            <person name="Fan B."/>
            <person name="Jiang Y."/>
            <person name="Adhikari A."/>
            <person name="Zheng C.-J."/>
            <person name="Schuster L."/>
            <person name="Cowan T.M."/>
            <person name="Smanski M.J."/>
            <person name="Chevrette M.G."/>
            <person name="De Carvalho L.P.S."/>
            <person name="Shen B."/>
        </authorList>
    </citation>
    <scope>NUCLEOTIDE SEQUENCE [LARGE SCALE GENOMIC DNA]</scope>
    <source>
        <strain evidence="2 3">NPDC033843</strain>
    </source>
</reference>
<proteinExistence type="predicted"/>
<evidence type="ECO:0000313" key="3">
    <source>
        <dbReference type="Proteomes" id="UP001550739"/>
    </source>
</evidence>
<accession>A0ABV2ZXQ0</accession>
<organism evidence="2 3">
    <name type="scientific">Streptomyces sp. 900129855</name>
    <dbReference type="NCBI Taxonomy" id="3155129"/>
    <lineage>
        <taxon>Bacteria</taxon>
        <taxon>Bacillati</taxon>
        <taxon>Actinomycetota</taxon>
        <taxon>Actinomycetes</taxon>
        <taxon>Kitasatosporales</taxon>
        <taxon>Streptomycetaceae</taxon>
        <taxon>Streptomyces</taxon>
    </lineage>
</organism>
<evidence type="ECO:0000313" key="2">
    <source>
        <dbReference type="EMBL" id="MEU3787220.1"/>
    </source>
</evidence>
<sequence>MNGTSGVSGMSGIEFFHYPWDDHPTALVWGIRVDGTDLRALTARATRELWRPELEDQFEEEEQERESAELIWRQHDGLGVLDFTGNHFLDAAHRTPLLGCPCGLWQCWALMACIGTTSTTVTWSAFRQPEREEWGELPIGPFAFERTAYETALRNPPVLREDPLGPPSFSGSAR</sequence>